<protein>
    <submittedName>
        <fullName evidence="1">Uncharacterized protein</fullName>
    </submittedName>
</protein>
<dbReference type="RefSeq" id="WP_413255919.1">
    <property type="nucleotide sequence ID" value="NZ_JBHFNS010000018.1"/>
</dbReference>
<proteinExistence type="predicted"/>
<evidence type="ECO:0000313" key="1">
    <source>
        <dbReference type="EMBL" id="MFB2934395.1"/>
    </source>
</evidence>
<accession>A0ABV4Y906</accession>
<sequence>MNEGITTVLRSVTSVMNFNVSLAQLLRNIKFAGWLFKLLCTSKDEIL</sequence>
<reference evidence="1 2" key="1">
    <citation type="submission" date="2024-09" db="EMBL/GenBank/DDBJ databases">
        <title>Floridaenema gen nov. (Aerosakkonemataceae, Aerosakkonematales ord. nov., Cyanobacteria) from benthic tropical and subtropical fresh waters, with the description of four new species.</title>
        <authorList>
            <person name="Moretto J.A."/>
            <person name="Berthold D.E."/>
            <person name="Lefler F.W."/>
            <person name="Huang I.-S."/>
            <person name="Laughinghouse H. IV."/>
        </authorList>
    </citation>
    <scope>NUCLEOTIDE SEQUENCE [LARGE SCALE GENOMIC DNA]</scope>
    <source>
        <strain evidence="1 2">BLCC-F154</strain>
    </source>
</reference>
<comment type="caution">
    <text evidence="1">The sequence shown here is derived from an EMBL/GenBank/DDBJ whole genome shotgun (WGS) entry which is preliminary data.</text>
</comment>
<dbReference type="EMBL" id="JBHFNS010000018">
    <property type="protein sequence ID" value="MFB2934395.1"/>
    <property type="molecule type" value="Genomic_DNA"/>
</dbReference>
<keyword evidence="2" id="KW-1185">Reference proteome</keyword>
<dbReference type="Proteomes" id="UP001576776">
    <property type="component" value="Unassembled WGS sequence"/>
</dbReference>
<organism evidence="1 2">
    <name type="scientific">Floridaenema fluviatile BLCC-F154</name>
    <dbReference type="NCBI Taxonomy" id="3153640"/>
    <lineage>
        <taxon>Bacteria</taxon>
        <taxon>Bacillati</taxon>
        <taxon>Cyanobacteriota</taxon>
        <taxon>Cyanophyceae</taxon>
        <taxon>Oscillatoriophycideae</taxon>
        <taxon>Aerosakkonematales</taxon>
        <taxon>Aerosakkonemataceae</taxon>
        <taxon>Floridanema</taxon>
        <taxon>Floridanema fluviatile</taxon>
    </lineage>
</organism>
<evidence type="ECO:0000313" key="2">
    <source>
        <dbReference type="Proteomes" id="UP001576776"/>
    </source>
</evidence>
<gene>
    <name evidence="1" type="ORF">ACE1B6_03880</name>
</gene>
<name>A0ABV4Y906_9CYAN</name>